<dbReference type="Gene3D" id="3.30.70.330">
    <property type="match status" value="1"/>
</dbReference>
<dbReference type="InterPro" id="IPR012677">
    <property type="entry name" value="Nucleotide-bd_a/b_plait_sf"/>
</dbReference>
<protein>
    <recommendedName>
        <fullName evidence="4">RRM domain-containing protein</fullName>
    </recommendedName>
</protein>
<evidence type="ECO:0000259" key="4">
    <source>
        <dbReference type="PROSITE" id="PS50102"/>
    </source>
</evidence>
<dbReference type="SMART" id="SM00360">
    <property type="entry name" value="RRM"/>
    <property type="match status" value="1"/>
</dbReference>
<evidence type="ECO:0000313" key="5">
    <source>
        <dbReference type="EMBL" id="KAK3674403.1"/>
    </source>
</evidence>
<evidence type="ECO:0000256" key="2">
    <source>
        <dbReference type="PROSITE-ProRule" id="PRU00176"/>
    </source>
</evidence>
<dbReference type="InterPro" id="IPR035979">
    <property type="entry name" value="RBD_domain_sf"/>
</dbReference>
<organism evidence="5 6">
    <name type="scientific">Recurvomyces mirabilis</name>
    <dbReference type="NCBI Taxonomy" id="574656"/>
    <lineage>
        <taxon>Eukaryota</taxon>
        <taxon>Fungi</taxon>
        <taxon>Dikarya</taxon>
        <taxon>Ascomycota</taxon>
        <taxon>Pezizomycotina</taxon>
        <taxon>Dothideomycetes</taxon>
        <taxon>Dothideomycetidae</taxon>
        <taxon>Mycosphaerellales</taxon>
        <taxon>Teratosphaeriaceae</taxon>
        <taxon>Recurvomyces</taxon>
    </lineage>
</organism>
<dbReference type="Proteomes" id="UP001274830">
    <property type="component" value="Unassembled WGS sequence"/>
</dbReference>
<dbReference type="InterPro" id="IPR034228">
    <property type="entry name" value="Nop6_RRM"/>
</dbReference>
<evidence type="ECO:0000313" key="6">
    <source>
        <dbReference type="Proteomes" id="UP001274830"/>
    </source>
</evidence>
<dbReference type="Pfam" id="PF00076">
    <property type="entry name" value="RRM_1"/>
    <property type="match status" value="1"/>
</dbReference>
<dbReference type="AlphaFoldDB" id="A0AAE0WMI0"/>
<name>A0AAE0WMI0_9PEZI</name>
<sequence>MSQDVASKRKQKKVERDAARFQKPRKRKRETEALPGDAQDEDDEQDEVAPPKNAGAVKIAKSTATVPDQNAKKRKREEDDTTQPKTSADTAAGEDGTDEPPTRKKKRQRGKKGKGLAVDGSERKHRFILFIGNLPYNTTDASLQAYFDKLSPFTLRHRTDPQTKKSKGFAFLEFESYDRMETCLKKYHHSLFDPDEYSENAGRFPPPPQRKGKKEVGRRINVELTAGGGGAGEVRKEKIREKNVSLEEERKRRAEAEEKEHEAQMKREEGALKNQKAQLGREAAALGNQKARREKAAEEKSKEEASQGIHPSRLAQIGSR</sequence>
<dbReference type="GO" id="GO:0003723">
    <property type="term" value="F:RNA binding"/>
    <property type="evidence" value="ECO:0007669"/>
    <property type="project" value="UniProtKB-UniRule"/>
</dbReference>
<evidence type="ECO:0000256" key="3">
    <source>
        <dbReference type="SAM" id="MobiDB-lite"/>
    </source>
</evidence>
<feature type="compositionally biased region" description="Basic residues" evidence="3">
    <location>
        <begin position="103"/>
        <end position="114"/>
    </location>
</feature>
<feature type="compositionally biased region" description="Basic and acidic residues" evidence="3">
    <location>
        <begin position="294"/>
        <end position="305"/>
    </location>
</feature>
<feature type="region of interest" description="Disordered" evidence="3">
    <location>
        <begin position="198"/>
        <end position="320"/>
    </location>
</feature>
<keyword evidence="1 2" id="KW-0694">RNA-binding</keyword>
<dbReference type="PANTHER" id="PTHR48027">
    <property type="entry name" value="HETEROGENEOUS NUCLEAR RIBONUCLEOPROTEIN 87F-RELATED"/>
    <property type="match status" value="1"/>
</dbReference>
<feature type="compositionally biased region" description="Basic and acidic residues" evidence="3">
    <location>
        <begin position="233"/>
        <end position="271"/>
    </location>
</feature>
<evidence type="ECO:0000256" key="1">
    <source>
        <dbReference type="ARBA" id="ARBA00022884"/>
    </source>
</evidence>
<dbReference type="InterPro" id="IPR052462">
    <property type="entry name" value="SLIRP/GR-RBP-like"/>
</dbReference>
<reference evidence="5" key="1">
    <citation type="submission" date="2023-07" db="EMBL/GenBank/DDBJ databases">
        <title>Black Yeasts Isolated from many extreme environments.</title>
        <authorList>
            <person name="Coleine C."/>
            <person name="Stajich J.E."/>
            <person name="Selbmann L."/>
        </authorList>
    </citation>
    <scope>NUCLEOTIDE SEQUENCE</scope>
    <source>
        <strain evidence="5">CCFEE 5485</strain>
    </source>
</reference>
<dbReference type="CDD" id="cd12400">
    <property type="entry name" value="RRM_Nop6"/>
    <property type="match status" value="1"/>
</dbReference>
<gene>
    <name evidence="5" type="ORF">LTR78_005872</name>
</gene>
<comment type="caution">
    <text evidence="5">The sequence shown here is derived from an EMBL/GenBank/DDBJ whole genome shotgun (WGS) entry which is preliminary data.</text>
</comment>
<feature type="compositionally biased region" description="Acidic residues" evidence="3">
    <location>
        <begin position="38"/>
        <end position="47"/>
    </location>
</feature>
<dbReference type="InterPro" id="IPR000504">
    <property type="entry name" value="RRM_dom"/>
</dbReference>
<feature type="region of interest" description="Disordered" evidence="3">
    <location>
        <begin position="1"/>
        <end position="119"/>
    </location>
</feature>
<proteinExistence type="predicted"/>
<accession>A0AAE0WMI0</accession>
<dbReference type="PROSITE" id="PS50102">
    <property type="entry name" value="RRM"/>
    <property type="match status" value="1"/>
</dbReference>
<dbReference type="EMBL" id="JAUTXT010000020">
    <property type="protein sequence ID" value="KAK3674403.1"/>
    <property type="molecule type" value="Genomic_DNA"/>
</dbReference>
<dbReference type="SUPFAM" id="SSF54928">
    <property type="entry name" value="RNA-binding domain, RBD"/>
    <property type="match status" value="1"/>
</dbReference>
<feature type="domain" description="RRM" evidence="4">
    <location>
        <begin position="127"/>
        <end position="227"/>
    </location>
</feature>
<keyword evidence="6" id="KW-1185">Reference proteome</keyword>